<proteinExistence type="predicted"/>
<evidence type="ECO:0000313" key="2">
    <source>
        <dbReference type="Proteomes" id="UP001145114"/>
    </source>
</evidence>
<feature type="non-terminal residue" evidence="1">
    <location>
        <position position="337"/>
    </location>
</feature>
<dbReference type="EMBL" id="JAMZIH010002995">
    <property type="protein sequence ID" value="KAJ1677093.1"/>
    <property type="molecule type" value="Genomic_DNA"/>
</dbReference>
<name>A0ACC1HPM4_9FUNG</name>
<organism evidence="1 2">
    <name type="scientific">Spiromyces aspiralis</name>
    <dbReference type="NCBI Taxonomy" id="68401"/>
    <lineage>
        <taxon>Eukaryota</taxon>
        <taxon>Fungi</taxon>
        <taxon>Fungi incertae sedis</taxon>
        <taxon>Zoopagomycota</taxon>
        <taxon>Kickxellomycotina</taxon>
        <taxon>Kickxellomycetes</taxon>
        <taxon>Kickxellales</taxon>
        <taxon>Kickxellaceae</taxon>
        <taxon>Spiromyces</taxon>
    </lineage>
</organism>
<gene>
    <name evidence="1" type="primary">APL2_2</name>
    <name evidence="1" type="ORF">EV182_006894</name>
</gene>
<accession>A0ACC1HPM4</accession>
<sequence>DTEAESICDKALSRLQHANASVALAAIRLILVYEAYVRRSAKLEEYRRKLEPPLVTLLATRSEMQYVALRNLNLVLQLHPEMLAKHLKVFYCKYNDPVYIKYEKLSILVRICSESSAGQLMTELREYAKEVDVDFVRRSIQAIGQVGIRFESVAQQCSRELLDIIKTKVEYAVEEAMSVFRDLYRRYPGQFSDALKPICECFEIVASPEAKSALVWIIGEHAQSIPGVGRYLEMLEPEFLNDDENVQLATVHAAVKYFLKKPQEGNELVLRVLKTATEMCADPDVRDRAYIYWRLLSADSNAARQVVLTKKPIIRPRQSNVSSEQLREFISELGSIA</sequence>
<evidence type="ECO:0000313" key="1">
    <source>
        <dbReference type="EMBL" id="KAJ1677093.1"/>
    </source>
</evidence>
<keyword evidence="2" id="KW-1185">Reference proteome</keyword>
<protein>
    <submittedName>
        <fullName evidence="1">Beta-adaptin</fullName>
    </submittedName>
</protein>
<reference evidence="1" key="1">
    <citation type="submission" date="2022-06" db="EMBL/GenBank/DDBJ databases">
        <title>Phylogenomic reconstructions and comparative analyses of Kickxellomycotina fungi.</title>
        <authorList>
            <person name="Reynolds N.K."/>
            <person name="Stajich J.E."/>
            <person name="Barry K."/>
            <person name="Grigoriev I.V."/>
            <person name="Crous P."/>
            <person name="Smith M.E."/>
        </authorList>
    </citation>
    <scope>NUCLEOTIDE SEQUENCE</scope>
    <source>
        <strain evidence="1">RSA 2271</strain>
    </source>
</reference>
<comment type="caution">
    <text evidence="1">The sequence shown here is derived from an EMBL/GenBank/DDBJ whole genome shotgun (WGS) entry which is preliminary data.</text>
</comment>
<feature type="non-terminal residue" evidence="1">
    <location>
        <position position="1"/>
    </location>
</feature>
<dbReference type="Proteomes" id="UP001145114">
    <property type="component" value="Unassembled WGS sequence"/>
</dbReference>